<evidence type="ECO:0000313" key="2">
    <source>
        <dbReference type="EMBL" id="MDN3712502.1"/>
    </source>
</evidence>
<gene>
    <name evidence="2" type="ORF">QWZ10_13440</name>
</gene>
<comment type="caution">
    <text evidence="2">The sequence shown here is derived from an EMBL/GenBank/DDBJ whole genome shotgun (WGS) entry which is preliminary data.</text>
</comment>
<proteinExistence type="predicted"/>
<reference evidence="3" key="1">
    <citation type="journal article" date="2019" name="Int. J. Syst. Evol. Microbiol.">
        <title>The Global Catalogue of Microorganisms (GCM) 10K type strain sequencing project: providing services to taxonomists for standard genome sequencing and annotation.</title>
        <authorList>
            <consortium name="The Broad Institute Genomics Platform"/>
            <consortium name="The Broad Institute Genome Sequencing Center for Infectious Disease"/>
            <person name="Wu L."/>
            <person name="Ma J."/>
        </authorList>
    </citation>
    <scope>NUCLEOTIDE SEQUENCE [LARGE SCALE GENOMIC DNA]</scope>
    <source>
        <strain evidence="3">CECT 8482</strain>
    </source>
</reference>
<protein>
    <submittedName>
        <fullName evidence="2">Uncharacterized protein</fullName>
    </submittedName>
</protein>
<accession>A0ABT8D6Y5</accession>
<name>A0ABT8D6Y5_9RHOB</name>
<keyword evidence="1" id="KW-1133">Transmembrane helix</keyword>
<organism evidence="2 3">
    <name type="scientific">Paracoccus cavernae</name>
    <dbReference type="NCBI Taxonomy" id="1571207"/>
    <lineage>
        <taxon>Bacteria</taxon>
        <taxon>Pseudomonadati</taxon>
        <taxon>Pseudomonadota</taxon>
        <taxon>Alphaproteobacteria</taxon>
        <taxon>Rhodobacterales</taxon>
        <taxon>Paracoccaceae</taxon>
        <taxon>Paracoccus</taxon>
    </lineage>
</organism>
<sequence>MDAQGRETVQPAGIVLLCAFSFYNVHLMLLSGIGRPYDPRTGQGVVGKNYSYQNLSRITMFFGKDVQANGFVGTGGSGQTMDDFNGKQVDASQTGFIGGGIVWARQPGAGPIRGIPVPSGTPGWGSEWKQAITDSFRHNFYFEVQGACMSYRDTYLDLDPTYKDPSAVRFCG</sequence>
<keyword evidence="1" id="KW-0472">Membrane</keyword>
<evidence type="ECO:0000256" key="1">
    <source>
        <dbReference type="SAM" id="Phobius"/>
    </source>
</evidence>
<feature type="transmembrane region" description="Helical" evidence="1">
    <location>
        <begin position="12"/>
        <end position="30"/>
    </location>
</feature>
<dbReference type="EMBL" id="JAUFRC010000001">
    <property type="protein sequence ID" value="MDN3712502.1"/>
    <property type="molecule type" value="Genomic_DNA"/>
</dbReference>
<evidence type="ECO:0000313" key="3">
    <source>
        <dbReference type="Proteomes" id="UP001243846"/>
    </source>
</evidence>
<dbReference type="Proteomes" id="UP001243846">
    <property type="component" value="Unassembled WGS sequence"/>
</dbReference>
<keyword evidence="1" id="KW-0812">Transmembrane</keyword>
<keyword evidence="3" id="KW-1185">Reference proteome</keyword>